<evidence type="ECO:0000256" key="4">
    <source>
        <dbReference type="ARBA" id="ARBA00022970"/>
    </source>
</evidence>
<dbReference type="GO" id="GO:0016020">
    <property type="term" value="C:membrane"/>
    <property type="evidence" value="ECO:0007669"/>
    <property type="project" value="UniProtKB-SubCell"/>
</dbReference>
<dbReference type="OMA" id="WMADPPV"/>
<dbReference type="Proteomes" id="UP000053201">
    <property type="component" value="Unassembled WGS sequence"/>
</dbReference>
<evidence type="ECO:0000313" key="10">
    <source>
        <dbReference type="EMBL" id="KNC98565.1"/>
    </source>
</evidence>
<organism evidence="10 11">
    <name type="scientific">Spizellomyces punctatus (strain DAOM BR117)</name>
    <dbReference type="NCBI Taxonomy" id="645134"/>
    <lineage>
        <taxon>Eukaryota</taxon>
        <taxon>Fungi</taxon>
        <taxon>Fungi incertae sedis</taxon>
        <taxon>Chytridiomycota</taxon>
        <taxon>Chytridiomycota incertae sedis</taxon>
        <taxon>Chytridiomycetes</taxon>
        <taxon>Spizellomycetales</taxon>
        <taxon>Spizellomycetaceae</taxon>
        <taxon>Spizellomyces</taxon>
    </lineage>
</organism>
<dbReference type="InParanoid" id="A0A0L0HAJ8"/>
<evidence type="ECO:0000256" key="7">
    <source>
        <dbReference type="SAM" id="MobiDB-lite"/>
    </source>
</evidence>
<keyword evidence="2" id="KW-0813">Transport</keyword>
<dbReference type="VEuPathDB" id="FungiDB:SPPG_06252"/>
<evidence type="ECO:0000256" key="5">
    <source>
        <dbReference type="ARBA" id="ARBA00022989"/>
    </source>
</evidence>
<evidence type="ECO:0000256" key="8">
    <source>
        <dbReference type="SAM" id="Phobius"/>
    </source>
</evidence>
<feature type="transmembrane region" description="Helical" evidence="8">
    <location>
        <begin position="280"/>
        <end position="306"/>
    </location>
</feature>
<dbReference type="eggNOG" id="KOG1286">
    <property type="taxonomic scope" value="Eukaryota"/>
</dbReference>
<dbReference type="InterPro" id="IPR050524">
    <property type="entry name" value="APC_YAT"/>
</dbReference>
<keyword evidence="4" id="KW-0029">Amino-acid transport</keyword>
<dbReference type="OrthoDB" id="3900342at2759"/>
<feature type="transmembrane region" description="Helical" evidence="8">
    <location>
        <begin position="101"/>
        <end position="123"/>
    </location>
</feature>
<dbReference type="GeneID" id="27689575"/>
<sequence length="468" mass="51159">MVFFITSSLGEMATLIPVSGSFATYAGRFVDPAYSFTLGWNYWAQWAVSLPSELSALGIIMGFWTPNVPTWIWSGSILTALVAVNVVSVKGFGESEYWLSAIKVVAVIVFVIVGLAVDVGWLGSEPGTGFTYWTIPGAPFKNGILGVFNVFVIAFFSFGGTELVGITAGEAKNPRKTVPKAINQTFWRILLFYISTIFIIGLVIRNDDPSLLDSAETDDIKIAPFTRVFEKAGLTIAAHVMNGVIFTAVLSAGNSAIYAASRTLMTLANEGKAPKFLGAVASNGVPLWSLAVTTAVGCLAFLGIIWGDGLLFTWLLHLTGMSGILTWLSITIVHLRFRAAYKAQNRRIEDLPYKAPFFPYGQWLSVVLACLIIFGQGYSAFATRPFRFQNIVAVYLGLPVFISLFVYYKIRHKTQLVPLLECDFDTGQIILDDDDDDDDGSELDEEQVGLCEEQDTKDVDEEADGQEG</sequence>
<feature type="transmembrane region" description="Helical" evidence="8">
    <location>
        <begin position="70"/>
        <end position="89"/>
    </location>
</feature>
<keyword evidence="3 8" id="KW-0812">Transmembrane</keyword>
<dbReference type="PANTHER" id="PTHR43341:SF1">
    <property type="entry name" value="GENERAL AMINO-ACID PERMEASE GAP1"/>
    <property type="match status" value="1"/>
</dbReference>
<evidence type="ECO:0000256" key="1">
    <source>
        <dbReference type="ARBA" id="ARBA00004141"/>
    </source>
</evidence>
<dbReference type="Pfam" id="PF00324">
    <property type="entry name" value="AA_permease"/>
    <property type="match status" value="1"/>
</dbReference>
<dbReference type="EMBL" id="KQ257460">
    <property type="protein sequence ID" value="KNC98565.1"/>
    <property type="molecule type" value="Genomic_DNA"/>
</dbReference>
<evidence type="ECO:0000313" key="11">
    <source>
        <dbReference type="Proteomes" id="UP000053201"/>
    </source>
</evidence>
<dbReference type="PANTHER" id="PTHR43341">
    <property type="entry name" value="AMINO ACID PERMEASE"/>
    <property type="match status" value="1"/>
</dbReference>
<dbReference type="Gene3D" id="1.20.1740.10">
    <property type="entry name" value="Amino acid/polyamine transporter I"/>
    <property type="match status" value="1"/>
</dbReference>
<dbReference type="RefSeq" id="XP_016606605.1">
    <property type="nucleotide sequence ID" value="XM_016754463.1"/>
</dbReference>
<feature type="region of interest" description="Disordered" evidence="7">
    <location>
        <begin position="432"/>
        <end position="468"/>
    </location>
</feature>
<feature type="transmembrane region" description="Helical" evidence="8">
    <location>
        <begin position="312"/>
        <end position="337"/>
    </location>
</feature>
<feature type="transmembrane region" description="Helical" evidence="8">
    <location>
        <begin position="185"/>
        <end position="204"/>
    </location>
</feature>
<evidence type="ECO:0000256" key="6">
    <source>
        <dbReference type="ARBA" id="ARBA00023136"/>
    </source>
</evidence>
<dbReference type="InterPro" id="IPR004841">
    <property type="entry name" value="AA-permease/SLC12A_dom"/>
</dbReference>
<reference evidence="10 11" key="1">
    <citation type="submission" date="2009-08" db="EMBL/GenBank/DDBJ databases">
        <title>The Genome Sequence of Spizellomyces punctatus strain DAOM BR117.</title>
        <authorList>
            <consortium name="The Broad Institute Genome Sequencing Platform"/>
            <person name="Russ C."/>
            <person name="Cuomo C."/>
            <person name="Shea T."/>
            <person name="Young S.K."/>
            <person name="Zeng Q."/>
            <person name="Koehrsen M."/>
            <person name="Haas B."/>
            <person name="Borodovsky M."/>
            <person name="Guigo R."/>
            <person name="Alvarado L."/>
            <person name="Berlin A."/>
            <person name="Bochicchio J."/>
            <person name="Borenstein D."/>
            <person name="Chapman S."/>
            <person name="Chen Z."/>
            <person name="Engels R."/>
            <person name="Freedman E."/>
            <person name="Gellesch M."/>
            <person name="Goldberg J."/>
            <person name="Griggs A."/>
            <person name="Gujja S."/>
            <person name="Heiman D."/>
            <person name="Hepburn T."/>
            <person name="Howarth C."/>
            <person name="Jen D."/>
            <person name="Larson L."/>
            <person name="Lewis B."/>
            <person name="Mehta T."/>
            <person name="Park D."/>
            <person name="Pearson M."/>
            <person name="Roberts A."/>
            <person name="Saif S."/>
            <person name="Shenoy N."/>
            <person name="Sisk P."/>
            <person name="Stolte C."/>
            <person name="Sykes S."/>
            <person name="Thomson T."/>
            <person name="Walk T."/>
            <person name="White J."/>
            <person name="Yandava C."/>
            <person name="Burger G."/>
            <person name="Gray M.W."/>
            <person name="Holland P.W.H."/>
            <person name="King N."/>
            <person name="Lang F.B.F."/>
            <person name="Roger A.J."/>
            <person name="Ruiz-Trillo I."/>
            <person name="Lander E."/>
            <person name="Nusbaum C."/>
        </authorList>
    </citation>
    <scope>NUCLEOTIDE SEQUENCE [LARGE SCALE GENOMIC DNA]</scope>
    <source>
        <strain evidence="10 11">DAOM BR117</strain>
    </source>
</reference>
<protein>
    <recommendedName>
        <fullName evidence="9">Amino acid permease/ SLC12A domain-containing protein</fullName>
    </recommendedName>
</protein>
<evidence type="ECO:0000259" key="9">
    <source>
        <dbReference type="Pfam" id="PF00324"/>
    </source>
</evidence>
<dbReference type="FunCoup" id="A0A0L0HAJ8">
    <property type="interactions" value="331"/>
</dbReference>
<dbReference type="AlphaFoldDB" id="A0A0L0HAJ8"/>
<dbReference type="PIRSF" id="PIRSF006060">
    <property type="entry name" value="AA_transporter"/>
    <property type="match status" value="1"/>
</dbReference>
<feature type="transmembrane region" description="Helical" evidence="8">
    <location>
        <begin position="390"/>
        <end position="408"/>
    </location>
</feature>
<evidence type="ECO:0000256" key="2">
    <source>
        <dbReference type="ARBA" id="ARBA00022448"/>
    </source>
</evidence>
<proteinExistence type="predicted"/>
<keyword evidence="5 8" id="KW-1133">Transmembrane helix</keyword>
<feature type="transmembrane region" description="Helical" evidence="8">
    <location>
        <begin position="143"/>
        <end position="164"/>
    </location>
</feature>
<name>A0A0L0HAJ8_SPIPD</name>
<evidence type="ECO:0000256" key="3">
    <source>
        <dbReference type="ARBA" id="ARBA00022692"/>
    </source>
</evidence>
<dbReference type="STRING" id="645134.A0A0L0HAJ8"/>
<feature type="transmembrane region" description="Helical" evidence="8">
    <location>
        <begin position="357"/>
        <end position="378"/>
    </location>
</feature>
<dbReference type="GO" id="GO:0015171">
    <property type="term" value="F:amino acid transmembrane transporter activity"/>
    <property type="evidence" value="ECO:0007669"/>
    <property type="project" value="TreeGrafter"/>
</dbReference>
<keyword evidence="6 8" id="KW-0472">Membrane</keyword>
<keyword evidence="11" id="KW-1185">Reference proteome</keyword>
<comment type="subcellular location">
    <subcellularLocation>
        <location evidence="1">Membrane</location>
        <topology evidence="1">Multi-pass membrane protein</topology>
    </subcellularLocation>
</comment>
<feature type="domain" description="Amino acid permease/ SLC12A" evidence="9">
    <location>
        <begin position="1"/>
        <end position="415"/>
    </location>
</feature>
<dbReference type="FunFam" id="1.20.1740.10:FF:000001">
    <property type="entry name" value="Amino acid permease"/>
    <property type="match status" value="1"/>
</dbReference>
<feature type="transmembrane region" description="Helical" evidence="8">
    <location>
        <begin position="236"/>
        <end position="259"/>
    </location>
</feature>
<gene>
    <name evidence="10" type="ORF">SPPG_06252</name>
</gene>
<accession>A0A0L0HAJ8</accession>